<evidence type="ECO:0000313" key="2">
    <source>
        <dbReference type="EMBL" id="KAK4013389.1"/>
    </source>
</evidence>
<sequence length="66" mass="7767">MIAEQSRTSRQLYRTCREQQMSKISHLSLCFVAMASPAVGFMYENFMRRIKLPKYVLSFDSTNLVR</sequence>
<keyword evidence="1" id="KW-1133">Transmembrane helix</keyword>
<keyword evidence="1" id="KW-0472">Membrane</keyword>
<dbReference type="Proteomes" id="UP001234178">
    <property type="component" value="Unassembled WGS sequence"/>
</dbReference>
<protein>
    <submittedName>
        <fullName evidence="2">Uncharacterized protein</fullName>
    </submittedName>
</protein>
<evidence type="ECO:0000313" key="3">
    <source>
        <dbReference type="Proteomes" id="UP001234178"/>
    </source>
</evidence>
<keyword evidence="3" id="KW-1185">Reference proteome</keyword>
<reference evidence="2 3" key="1">
    <citation type="journal article" date="2023" name="Nucleic Acids Res.">
        <title>The hologenome of Daphnia magna reveals possible DNA methylation and microbiome-mediated evolution of the host genome.</title>
        <authorList>
            <person name="Chaturvedi A."/>
            <person name="Li X."/>
            <person name="Dhandapani V."/>
            <person name="Marshall H."/>
            <person name="Kissane S."/>
            <person name="Cuenca-Cambronero M."/>
            <person name="Asole G."/>
            <person name="Calvet F."/>
            <person name="Ruiz-Romero M."/>
            <person name="Marangio P."/>
            <person name="Guigo R."/>
            <person name="Rago D."/>
            <person name="Mirbahai L."/>
            <person name="Eastwood N."/>
            <person name="Colbourne J.K."/>
            <person name="Zhou J."/>
            <person name="Mallon E."/>
            <person name="Orsini L."/>
        </authorList>
    </citation>
    <scope>NUCLEOTIDE SEQUENCE [LARGE SCALE GENOMIC DNA]</scope>
    <source>
        <strain evidence="2">LRV0_1</strain>
    </source>
</reference>
<accession>A0ABQ9ZLR2</accession>
<keyword evidence="1" id="KW-0812">Transmembrane</keyword>
<dbReference type="EMBL" id="JAOYFB010000004">
    <property type="protein sequence ID" value="KAK4013389.1"/>
    <property type="molecule type" value="Genomic_DNA"/>
</dbReference>
<proteinExistence type="predicted"/>
<feature type="transmembrane region" description="Helical" evidence="1">
    <location>
        <begin position="24"/>
        <end position="43"/>
    </location>
</feature>
<name>A0ABQ9ZLR2_9CRUS</name>
<gene>
    <name evidence="2" type="ORF">OUZ56_025921</name>
</gene>
<comment type="caution">
    <text evidence="2">The sequence shown here is derived from an EMBL/GenBank/DDBJ whole genome shotgun (WGS) entry which is preliminary data.</text>
</comment>
<evidence type="ECO:0000256" key="1">
    <source>
        <dbReference type="SAM" id="Phobius"/>
    </source>
</evidence>
<organism evidence="2 3">
    <name type="scientific">Daphnia magna</name>
    <dbReference type="NCBI Taxonomy" id="35525"/>
    <lineage>
        <taxon>Eukaryota</taxon>
        <taxon>Metazoa</taxon>
        <taxon>Ecdysozoa</taxon>
        <taxon>Arthropoda</taxon>
        <taxon>Crustacea</taxon>
        <taxon>Branchiopoda</taxon>
        <taxon>Diplostraca</taxon>
        <taxon>Cladocera</taxon>
        <taxon>Anomopoda</taxon>
        <taxon>Daphniidae</taxon>
        <taxon>Daphnia</taxon>
    </lineage>
</organism>